<dbReference type="Proteomes" id="UP000708208">
    <property type="component" value="Unassembled WGS sequence"/>
</dbReference>
<dbReference type="AlphaFoldDB" id="A0A8J2J5Z6"/>
<name>A0A8J2J5Z6_9HEXA</name>
<dbReference type="OrthoDB" id="269227at2759"/>
<evidence type="ECO:0000313" key="3">
    <source>
        <dbReference type="Proteomes" id="UP000708208"/>
    </source>
</evidence>
<gene>
    <name evidence="2" type="ORF">AFUS01_LOCUS2594</name>
</gene>
<protein>
    <recommendedName>
        <fullName evidence="1">Glucose-methanol-choline oxidoreductase C-terminal domain-containing protein</fullName>
    </recommendedName>
</protein>
<dbReference type="EMBL" id="CAJVCH010014987">
    <property type="protein sequence ID" value="CAG7678351.1"/>
    <property type="molecule type" value="Genomic_DNA"/>
</dbReference>
<dbReference type="GO" id="GO:0016614">
    <property type="term" value="F:oxidoreductase activity, acting on CH-OH group of donors"/>
    <property type="evidence" value="ECO:0007669"/>
    <property type="project" value="InterPro"/>
</dbReference>
<sequence>QDHAVVGVEPFTVSDPSASWNLLKNLSFSDFDELLNEGKGYAVISSNGFTYIASQRAQKENPNWADLQIVFKFQRRYLNDLGCTVALGRPYSRGTLRYNTSATSMLDDHLPISDPRYYTHPYDLERVIEGIEFCVKVFEETEAFKKIGAKFSLKPIEECTDTVFRSKDYWACYAQYRTTSLWHTSGSCRMGKPNDRDRSVVDSKLRVHGVKKLRIVDASIFPRIPNANIAAAVIVTAEKISDSLIEDYTLMSKEKIDIGD</sequence>
<dbReference type="PANTHER" id="PTHR11552:SF227">
    <property type="entry name" value="GLUCOSE DEHYDROGENASE [FAD, QUINONE]-LIKE PROTEIN"/>
    <property type="match status" value="1"/>
</dbReference>
<evidence type="ECO:0000259" key="1">
    <source>
        <dbReference type="Pfam" id="PF05199"/>
    </source>
</evidence>
<accession>A0A8J2J5Z6</accession>
<proteinExistence type="predicted"/>
<reference evidence="2" key="1">
    <citation type="submission" date="2021-06" db="EMBL/GenBank/DDBJ databases">
        <authorList>
            <person name="Hodson N. C."/>
            <person name="Mongue J. A."/>
            <person name="Jaron S. K."/>
        </authorList>
    </citation>
    <scope>NUCLEOTIDE SEQUENCE</scope>
</reference>
<evidence type="ECO:0000313" key="2">
    <source>
        <dbReference type="EMBL" id="CAG7678351.1"/>
    </source>
</evidence>
<keyword evidence="3" id="KW-1185">Reference proteome</keyword>
<dbReference type="GO" id="GO:0050660">
    <property type="term" value="F:flavin adenine dinucleotide binding"/>
    <property type="evidence" value="ECO:0007669"/>
    <property type="project" value="InterPro"/>
</dbReference>
<feature type="domain" description="Glucose-methanol-choline oxidoreductase C-terminal" evidence="1">
    <location>
        <begin position="90"/>
        <end position="237"/>
    </location>
</feature>
<dbReference type="PANTHER" id="PTHR11552">
    <property type="entry name" value="GLUCOSE-METHANOL-CHOLINE GMC OXIDOREDUCTASE"/>
    <property type="match status" value="1"/>
</dbReference>
<dbReference type="InterPro" id="IPR012132">
    <property type="entry name" value="GMC_OxRdtase"/>
</dbReference>
<dbReference type="Pfam" id="PF05199">
    <property type="entry name" value="GMC_oxred_C"/>
    <property type="match status" value="1"/>
</dbReference>
<dbReference type="InterPro" id="IPR007867">
    <property type="entry name" value="GMC_OxRtase_C"/>
</dbReference>
<feature type="non-terminal residue" evidence="2">
    <location>
        <position position="1"/>
    </location>
</feature>
<organism evidence="2 3">
    <name type="scientific">Allacma fusca</name>
    <dbReference type="NCBI Taxonomy" id="39272"/>
    <lineage>
        <taxon>Eukaryota</taxon>
        <taxon>Metazoa</taxon>
        <taxon>Ecdysozoa</taxon>
        <taxon>Arthropoda</taxon>
        <taxon>Hexapoda</taxon>
        <taxon>Collembola</taxon>
        <taxon>Symphypleona</taxon>
        <taxon>Sminthuridae</taxon>
        <taxon>Allacma</taxon>
    </lineage>
</organism>
<comment type="caution">
    <text evidence="2">The sequence shown here is derived from an EMBL/GenBank/DDBJ whole genome shotgun (WGS) entry which is preliminary data.</text>
</comment>